<dbReference type="EMBL" id="BARV01020482">
    <property type="protein sequence ID" value="GAI27850.1"/>
    <property type="molecule type" value="Genomic_DNA"/>
</dbReference>
<accession>X1NM23</accession>
<comment type="caution">
    <text evidence="1">The sequence shown here is derived from an EMBL/GenBank/DDBJ whole genome shotgun (WGS) entry which is preliminary data.</text>
</comment>
<protein>
    <submittedName>
        <fullName evidence="1">Uncharacterized protein</fullName>
    </submittedName>
</protein>
<dbReference type="AlphaFoldDB" id="X1NM23"/>
<reference evidence="1" key="1">
    <citation type="journal article" date="2014" name="Front. Microbiol.">
        <title>High frequency of phylogenetically diverse reductive dehalogenase-homologous genes in deep subseafloor sedimentary metagenomes.</title>
        <authorList>
            <person name="Kawai M."/>
            <person name="Futagami T."/>
            <person name="Toyoda A."/>
            <person name="Takaki Y."/>
            <person name="Nishi S."/>
            <person name="Hori S."/>
            <person name="Arai W."/>
            <person name="Tsubouchi T."/>
            <person name="Morono Y."/>
            <person name="Uchiyama I."/>
            <person name="Ito T."/>
            <person name="Fujiyama A."/>
            <person name="Inagaki F."/>
            <person name="Takami H."/>
        </authorList>
    </citation>
    <scope>NUCLEOTIDE SEQUENCE</scope>
    <source>
        <strain evidence="1">Expedition CK06-06</strain>
    </source>
</reference>
<organism evidence="1">
    <name type="scientific">marine sediment metagenome</name>
    <dbReference type="NCBI Taxonomy" id="412755"/>
    <lineage>
        <taxon>unclassified sequences</taxon>
        <taxon>metagenomes</taxon>
        <taxon>ecological metagenomes</taxon>
    </lineage>
</organism>
<evidence type="ECO:0000313" key="1">
    <source>
        <dbReference type="EMBL" id="GAI27850.1"/>
    </source>
</evidence>
<proteinExistence type="predicted"/>
<sequence>MSINGYLTKSEKIDKEKELTKAMKQLQNAIDTNKPDVALEALAMTTIILVQWSKDHELRLLDIEKS</sequence>
<name>X1NM23_9ZZZZ</name>
<gene>
    <name evidence="1" type="ORF">S06H3_34180</name>
</gene>